<protein>
    <submittedName>
        <fullName evidence="11">LPXTG cell wall surface protein</fullName>
    </submittedName>
</protein>
<dbReference type="InterPro" id="IPR041171">
    <property type="entry name" value="SDR_Ig"/>
</dbReference>
<evidence type="ECO:0000256" key="8">
    <source>
        <dbReference type="SAM" id="SignalP"/>
    </source>
</evidence>
<keyword evidence="5" id="KW-0572">Peptidoglycan-anchor</keyword>
<dbReference type="STRING" id="1123303.GCA_000372425_01520"/>
<evidence type="ECO:0000256" key="4">
    <source>
        <dbReference type="ARBA" id="ARBA00022729"/>
    </source>
</evidence>
<proteinExistence type="predicted"/>
<keyword evidence="12" id="KW-1185">Reference proteome</keyword>
<keyword evidence="2" id="KW-0134">Cell wall</keyword>
<dbReference type="Gene3D" id="2.60.40.10">
    <property type="entry name" value="Immunoglobulins"/>
    <property type="match status" value="1"/>
</dbReference>
<evidence type="ECO:0000256" key="2">
    <source>
        <dbReference type="ARBA" id="ARBA00022512"/>
    </source>
</evidence>
<keyword evidence="4 8" id="KW-0732">Signal</keyword>
<feature type="compositionally biased region" description="Low complexity" evidence="6">
    <location>
        <begin position="535"/>
        <end position="555"/>
    </location>
</feature>
<name>A0A2X3VV96_9STRE</name>
<keyword evidence="7" id="KW-1133">Transmembrane helix</keyword>
<evidence type="ECO:0000256" key="5">
    <source>
        <dbReference type="ARBA" id="ARBA00023088"/>
    </source>
</evidence>
<evidence type="ECO:0000259" key="10">
    <source>
        <dbReference type="Pfam" id="PF17961"/>
    </source>
</evidence>
<dbReference type="GO" id="GO:0007155">
    <property type="term" value="P:cell adhesion"/>
    <property type="evidence" value="ECO:0007669"/>
    <property type="project" value="InterPro"/>
</dbReference>
<evidence type="ECO:0000259" key="9">
    <source>
        <dbReference type="Pfam" id="PF17802"/>
    </source>
</evidence>
<reference evidence="11 12" key="1">
    <citation type="submission" date="2018-06" db="EMBL/GenBank/DDBJ databases">
        <authorList>
            <consortium name="Pathogen Informatics"/>
            <person name="Doyle S."/>
        </authorList>
    </citation>
    <scope>NUCLEOTIDE SEQUENCE [LARGE SCALE GENOMIC DNA]</scope>
    <source>
        <strain evidence="11 12">NCTC12278</strain>
    </source>
</reference>
<feature type="region of interest" description="Disordered" evidence="6">
    <location>
        <begin position="423"/>
        <end position="555"/>
    </location>
</feature>
<dbReference type="Proteomes" id="UP000249495">
    <property type="component" value="Chromosome 1"/>
</dbReference>
<feature type="transmembrane region" description="Helical" evidence="7">
    <location>
        <begin position="559"/>
        <end position="577"/>
    </location>
</feature>
<feature type="signal peptide" evidence="8">
    <location>
        <begin position="1"/>
        <end position="29"/>
    </location>
</feature>
<keyword evidence="7" id="KW-0812">Transmembrane</keyword>
<feature type="domain" description="SDR-like Ig" evidence="10">
    <location>
        <begin position="53"/>
        <end position="148"/>
    </location>
</feature>
<dbReference type="KEGG" id="sfer:NCTC12278_00200"/>
<dbReference type="Pfam" id="PF17802">
    <property type="entry name" value="SpaA"/>
    <property type="match status" value="1"/>
</dbReference>
<dbReference type="Gene3D" id="2.60.40.740">
    <property type="match status" value="1"/>
</dbReference>
<dbReference type="OrthoDB" id="2194620at2"/>
<accession>A0A2X3VV96</accession>
<comment type="subcellular location">
    <subcellularLocation>
        <location evidence="1">Secreted</location>
        <location evidence="1">Cell wall</location>
        <topology evidence="1">Peptidoglycan-anchor</topology>
    </subcellularLocation>
</comment>
<dbReference type="SUPFAM" id="SSF49401">
    <property type="entry name" value="Bacterial adhesins"/>
    <property type="match status" value="2"/>
</dbReference>
<evidence type="ECO:0000256" key="7">
    <source>
        <dbReference type="SAM" id="Phobius"/>
    </source>
</evidence>
<organism evidence="11 12">
    <name type="scientific">Streptococcus ferus</name>
    <dbReference type="NCBI Taxonomy" id="1345"/>
    <lineage>
        <taxon>Bacteria</taxon>
        <taxon>Bacillati</taxon>
        <taxon>Bacillota</taxon>
        <taxon>Bacilli</taxon>
        <taxon>Lactobacillales</taxon>
        <taxon>Streptococcaceae</taxon>
        <taxon>Streptococcus</taxon>
    </lineage>
</organism>
<dbReference type="Pfam" id="PF17961">
    <property type="entry name" value="Big_8"/>
    <property type="match status" value="1"/>
</dbReference>
<dbReference type="InterPro" id="IPR008966">
    <property type="entry name" value="Adhesion_dom_sf"/>
</dbReference>
<dbReference type="NCBIfam" id="TIGR01167">
    <property type="entry name" value="LPXTG_anchor"/>
    <property type="match status" value="1"/>
</dbReference>
<feature type="chain" id="PRO_5015898453" evidence="8">
    <location>
        <begin position="30"/>
        <end position="582"/>
    </location>
</feature>
<feature type="compositionally biased region" description="Low complexity" evidence="6">
    <location>
        <begin position="423"/>
        <end position="525"/>
    </location>
</feature>
<gene>
    <name evidence="11" type="primary">sdrE</name>
    <name evidence="11" type="ORF">NCTC12278_00200</name>
</gene>
<evidence type="ECO:0000256" key="1">
    <source>
        <dbReference type="ARBA" id="ARBA00004168"/>
    </source>
</evidence>
<evidence type="ECO:0000313" key="12">
    <source>
        <dbReference type="Proteomes" id="UP000249495"/>
    </source>
</evidence>
<evidence type="ECO:0000256" key="3">
    <source>
        <dbReference type="ARBA" id="ARBA00022525"/>
    </source>
</evidence>
<evidence type="ECO:0000256" key="6">
    <source>
        <dbReference type="SAM" id="MobiDB-lite"/>
    </source>
</evidence>
<keyword evidence="7" id="KW-0472">Membrane</keyword>
<dbReference type="InterPro" id="IPR011252">
    <property type="entry name" value="Fibrogen-bd_dom1"/>
</dbReference>
<keyword evidence="3" id="KW-0964">Secreted</keyword>
<dbReference type="AlphaFoldDB" id="A0A2X3VV96"/>
<dbReference type="EMBL" id="LS483343">
    <property type="protein sequence ID" value="SQF39159.1"/>
    <property type="molecule type" value="Genomic_DNA"/>
</dbReference>
<dbReference type="InterPro" id="IPR013783">
    <property type="entry name" value="Ig-like_fold"/>
</dbReference>
<dbReference type="Gene3D" id="2.60.40.1280">
    <property type="match status" value="1"/>
</dbReference>
<evidence type="ECO:0000313" key="11">
    <source>
        <dbReference type="EMBL" id="SQF39159.1"/>
    </source>
</evidence>
<dbReference type="InterPro" id="IPR041033">
    <property type="entry name" value="SpaA_PFL_dom_1"/>
</dbReference>
<dbReference type="RefSeq" id="WP_018030843.1">
    <property type="nucleotide sequence ID" value="NZ_LS483343.1"/>
</dbReference>
<sequence length="582" mass="61804">MRKKLWVIATLALFAISGLIALVASQVKAAEQGDVITRVYITDQAGNELTGDIEQWQTFRLNSDFTLPDNEVKEGDTTTVKIPDIITFTDTAAFDVKDADGNVVAKAVVDEATKEIKLTYTKFVETHSGIKGSFYFYVRVDHNVIQDAQTMPLGVTVNGKFISGGNYEFAGVGEATPYDIGKSAWKQNDADPSLIRYHLSLNTSGKDMTNVQVVDVLQNTSLSYVEGSFEIHIGDWVSRNGEWFLENGVDRTSDFPVTISGNTFSVDLGNLDSSQGVSIYYSAKIPYTPVDGEIFYNDATLTTDNSINSTASRSYTFYEGGGQAEGYVYSIKINKVNESNQPLANAVFDVIRVRSGQTVGQITTDSSGEGTLGQLLNDEYILKEVSAPSGYSLAEDVTVNPADFDGTSKVAEKTIVNKQVATTTTTTTTTSTTTTTTATTTPTTTESTSTTTASTSPTTTETTTASTAASTTTTTTETTASSTATTESTTSTTATTTTEATTTASTTSTTAASTTSASTTEAGTTHSVTTRPSDPKTSGTTTSSKPKKSGLPSTGDETGVWLAVLGGFTLLTAAYYYRKAQV</sequence>
<feature type="domain" description="SpaA-like prealbumin fold" evidence="9">
    <location>
        <begin position="330"/>
        <end position="400"/>
    </location>
</feature>